<evidence type="ECO:0000313" key="2">
    <source>
        <dbReference type="Proteomes" id="UP001066276"/>
    </source>
</evidence>
<reference evidence="1" key="1">
    <citation type="journal article" date="2022" name="bioRxiv">
        <title>Sequencing and chromosome-scale assembly of the giantPleurodeles waltlgenome.</title>
        <authorList>
            <person name="Brown T."/>
            <person name="Elewa A."/>
            <person name="Iarovenko S."/>
            <person name="Subramanian E."/>
            <person name="Araus A.J."/>
            <person name="Petzold A."/>
            <person name="Susuki M."/>
            <person name="Suzuki K.-i.T."/>
            <person name="Hayashi T."/>
            <person name="Toyoda A."/>
            <person name="Oliveira C."/>
            <person name="Osipova E."/>
            <person name="Leigh N.D."/>
            <person name="Simon A."/>
            <person name="Yun M.H."/>
        </authorList>
    </citation>
    <scope>NUCLEOTIDE SEQUENCE</scope>
    <source>
        <strain evidence="1">20211129_DDA</strain>
        <tissue evidence="1">Liver</tissue>
    </source>
</reference>
<name>A0AAV7LTL1_PLEWA</name>
<sequence length="50" mass="5642">VLMPYTAELSRPAAVTGSRALHSRTVSPSSCHRFWCLTQQIRLVRPNDCQ</sequence>
<feature type="non-terminal residue" evidence="1">
    <location>
        <position position="50"/>
    </location>
</feature>
<dbReference type="AlphaFoldDB" id="A0AAV7LTL1"/>
<proteinExistence type="predicted"/>
<gene>
    <name evidence="1" type="ORF">NDU88_007013</name>
</gene>
<feature type="non-terminal residue" evidence="1">
    <location>
        <position position="1"/>
    </location>
</feature>
<protein>
    <submittedName>
        <fullName evidence="1">Uncharacterized protein</fullName>
    </submittedName>
</protein>
<evidence type="ECO:0000313" key="1">
    <source>
        <dbReference type="EMBL" id="KAJ1093925.1"/>
    </source>
</evidence>
<comment type="caution">
    <text evidence="1">The sequence shown here is derived from an EMBL/GenBank/DDBJ whole genome shotgun (WGS) entry which is preliminary data.</text>
</comment>
<dbReference type="Proteomes" id="UP001066276">
    <property type="component" value="Chromosome 11"/>
</dbReference>
<accession>A0AAV7LTL1</accession>
<dbReference type="EMBL" id="JANPWB010000015">
    <property type="protein sequence ID" value="KAJ1093925.1"/>
    <property type="molecule type" value="Genomic_DNA"/>
</dbReference>
<keyword evidence="2" id="KW-1185">Reference proteome</keyword>
<organism evidence="1 2">
    <name type="scientific">Pleurodeles waltl</name>
    <name type="common">Iberian ribbed newt</name>
    <dbReference type="NCBI Taxonomy" id="8319"/>
    <lineage>
        <taxon>Eukaryota</taxon>
        <taxon>Metazoa</taxon>
        <taxon>Chordata</taxon>
        <taxon>Craniata</taxon>
        <taxon>Vertebrata</taxon>
        <taxon>Euteleostomi</taxon>
        <taxon>Amphibia</taxon>
        <taxon>Batrachia</taxon>
        <taxon>Caudata</taxon>
        <taxon>Salamandroidea</taxon>
        <taxon>Salamandridae</taxon>
        <taxon>Pleurodelinae</taxon>
        <taxon>Pleurodeles</taxon>
    </lineage>
</organism>